<dbReference type="InterPro" id="IPR035979">
    <property type="entry name" value="RBD_domain_sf"/>
</dbReference>
<dbReference type="EMBL" id="KL363306">
    <property type="protein sequence ID" value="KFD48023.1"/>
    <property type="molecule type" value="Genomic_DNA"/>
</dbReference>
<dbReference type="GO" id="GO:0005654">
    <property type="term" value="C:nucleoplasm"/>
    <property type="evidence" value="ECO:0007669"/>
    <property type="project" value="TreeGrafter"/>
</dbReference>
<dbReference type="EMBL" id="KL367501">
    <property type="protein sequence ID" value="KFD68832.1"/>
    <property type="molecule type" value="Genomic_DNA"/>
</dbReference>
<feature type="region of interest" description="Disordered" evidence="3">
    <location>
        <begin position="1"/>
        <end position="79"/>
    </location>
</feature>
<keyword evidence="7" id="KW-1185">Reference proteome</keyword>
<evidence type="ECO:0000313" key="7">
    <source>
        <dbReference type="Proteomes" id="UP000030764"/>
    </source>
</evidence>
<reference evidence="6 7" key="1">
    <citation type="journal article" date="2014" name="Nat. Genet.">
        <title>Genome and transcriptome of the porcine whipworm Trichuris suis.</title>
        <authorList>
            <person name="Jex A.R."/>
            <person name="Nejsum P."/>
            <person name="Schwarz E.M."/>
            <person name="Hu L."/>
            <person name="Young N.D."/>
            <person name="Hall R.S."/>
            <person name="Korhonen P.K."/>
            <person name="Liao S."/>
            <person name="Thamsborg S."/>
            <person name="Xia J."/>
            <person name="Xu P."/>
            <person name="Wang S."/>
            <person name="Scheerlinck J.P."/>
            <person name="Hofmann A."/>
            <person name="Sternberg P.W."/>
            <person name="Wang J."/>
            <person name="Gasser R.B."/>
        </authorList>
    </citation>
    <scope>NUCLEOTIDE SEQUENCE [LARGE SCALE GENOMIC DNA]</scope>
    <source>
        <strain evidence="6">DCEP-RM93F</strain>
        <strain evidence="5">DCEP-RM93M</strain>
    </source>
</reference>
<dbReference type="PANTHER" id="PTHR15481:SF0">
    <property type="entry name" value="LD23870P-RELATED"/>
    <property type="match status" value="1"/>
</dbReference>
<feature type="non-terminal residue" evidence="6">
    <location>
        <position position="201"/>
    </location>
</feature>
<dbReference type="PROSITE" id="PS50102">
    <property type="entry name" value="RRM"/>
    <property type="match status" value="1"/>
</dbReference>
<dbReference type="Proteomes" id="UP000030764">
    <property type="component" value="Unassembled WGS sequence"/>
</dbReference>
<evidence type="ECO:0000259" key="4">
    <source>
        <dbReference type="PROSITE" id="PS50102"/>
    </source>
</evidence>
<dbReference type="Pfam" id="PF00076">
    <property type="entry name" value="RRM_1"/>
    <property type="match status" value="1"/>
</dbReference>
<dbReference type="SUPFAM" id="SSF54928">
    <property type="entry name" value="RNA-binding domain, RBD"/>
    <property type="match status" value="1"/>
</dbReference>
<feature type="compositionally biased region" description="Low complexity" evidence="3">
    <location>
        <begin position="35"/>
        <end position="56"/>
    </location>
</feature>
<dbReference type="PANTHER" id="PTHR15481">
    <property type="entry name" value="RIBONUCLEIC ACID BINDING PROTEIN S1"/>
    <property type="match status" value="1"/>
</dbReference>
<dbReference type="InterPro" id="IPR012677">
    <property type="entry name" value="Nucleotide-bd_a/b_plait_sf"/>
</dbReference>
<feature type="compositionally biased region" description="Basic residues" evidence="3">
    <location>
        <begin position="1"/>
        <end position="28"/>
    </location>
</feature>
<name>A0A085NH86_9BILA</name>
<feature type="domain" description="RRM" evidence="4">
    <location>
        <begin position="110"/>
        <end position="186"/>
    </location>
</feature>
<dbReference type="GO" id="GO:0000398">
    <property type="term" value="P:mRNA splicing, via spliceosome"/>
    <property type="evidence" value="ECO:0007669"/>
    <property type="project" value="TreeGrafter"/>
</dbReference>
<dbReference type="Proteomes" id="UP000030758">
    <property type="component" value="Unassembled WGS sequence"/>
</dbReference>
<evidence type="ECO:0000313" key="6">
    <source>
        <dbReference type="EMBL" id="KFD68832.1"/>
    </source>
</evidence>
<sequence>MPKKRKHEEKHSRHKKRKNDSSSKKQRRPANSDYSSSARMSRRPSSVSRRPSPGRTRSSHVRHHISRRPGKSVRHRSRRWQTLARSREWLTPSKQFYSSEVQRRRKWTHRQLLLSPLTAVVREKHLLEIFKRFGSIEDVRIMKNSHGNYKMAIIRFRHSMNALEAVRFMDCGMIDNLVVNVEPLETRRRHEHRTKRDYHYR</sequence>
<proteinExistence type="predicted"/>
<evidence type="ECO:0000313" key="5">
    <source>
        <dbReference type="EMBL" id="KFD48023.1"/>
    </source>
</evidence>
<organism evidence="6">
    <name type="scientific">Trichuris suis</name>
    <name type="common">pig whipworm</name>
    <dbReference type="NCBI Taxonomy" id="68888"/>
    <lineage>
        <taxon>Eukaryota</taxon>
        <taxon>Metazoa</taxon>
        <taxon>Ecdysozoa</taxon>
        <taxon>Nematoda</taxon>
        <taxon>Enoplea</taxon>
        <taxon>Dorylaimia</taxon>
        <taxon>Trichinellida</taxon>
        <taxon>Trichuridae</taxon>
        <taxon>Trichuris</taxon>
    </lineage>
</organism>
<gene>
    <name evidence="5" type="ORF">M513_11105</name>
    <name evidence="6" type="ORF">M514_11105</name>
</gene>
<protein>
    <recommendedName>
        <fullName evidence="4">RRM domain-containing protein</fullName>
    </recommendedName>
</protein>
<evidence type="ECO:0000256" key="1">
    <source>
        <dbReference type="ARBA" id="ARBA00022884"/>
    </source>
</evidence>
<dbReference type="CDD" id="cd00590">
    <property type="entry name" value="RRM_SF"/>
    <property type="match status" value="1"/>
</dbReference>
<keyword evidence="1 2" id="KW-0694">RNA-binding</keyword>
<dbReference type="Gene3D" id="3.30.70.330">
    <property type="match status" value="1"/>
</dbReference>
<dbReference type="InterPro" id="IPR000504">
    <property type="entry name" value="RRM_dom"/>
</dbReference>
<dbReference type="GO" id="GO:0003723">
    <property type="term" value="F:RNA binding"/>
    <property type="evidence" value="ECO:0007669"/>
    <property type="project" value="UniProtKB-UniRule"/>
</dbReference>
<accession>A0A085NH86</accession>
<dbReference type="SMART" id="SM00360">
    <property type="entry name" value="RRM"/>
    <property type="match status" value="1"/>
</dbReference>
<dbReference type="AlphaFoldDB" id="A0A085NH86"/>
<dbReference type="GO" id="GO:0005737">
    <property type="term" value="C:cytoplasm"/>
    <property type="evidence" value="ECO:0007669"/>
    <property type="project" value="TreeGrafter"/>
</dbReference>
<evidence type="ECO:0000256" key="3">
    <source>
        <dbReference type="SAM" id="MobiDB-lite"/>
    </source>
</evidence>
<feature type="compositionally biased region" description="Basic residues" evidence="3">
    <location>
        <begin position="57"/>
        <end position="79"/>
    </location>
</feature>
<dbReference type="GO" id="GO:0061574">
    <property type="term" value="C:ASAP complex"/>
    <property type="evidence" value="ECO:0007669"/>
    <property type="project" value="TreeGrafter"/>
</dbReference>
<evidence type="ECO:0000256" key="2">
    <source>
        <dbReference type="PROSITE-ProRule" id="PRU00176"/>
    </source>
</evidence>